<comment type="caution">
    <text evidence="3">The sequence shown here is derived from an EMBL/GenBank/DDBJ whole genome shotgun (WGS) entry which is preliminary data.</text>
</comment>
<dbReference type="InterPro" id="IPR029063">
    <property type="entry name" value="SAM-dependent_MTases_sf"/>
</dbReference>
<dbReference type="Gene3D" id="3.40.50.150">
    <property type="entry name" value="Vaccinia Virus protein VP39"/>
    <property type="match status" value="1"/>
</dbReference>
<gene>
    <name evidence="3" type="ORF">ECE50_028185</name>
</gene>
<sequence length="278" mass="31624">MTDKLKVPSTSRLILEHAIKMYESPLEKAYLDAIDFSETSRVASDIRRTCAWFSDAVCYRKKFIREAVRERLQQQAPQQVIILGAGLDPLSLHLLETYPGSISRILEVDNGYITEKKKIYDKILQEDSPLQLILCDITDTVKLYATLGQHGFQPGEAAVIVFEGVIAYITNEEFTGIMQLFQTDDLRNMIAMNYTIREDTVPEKFLPVHHQVIALLEQHISGRFNLHNKTSLLALITELGGIPDRLESLSETEKRLTGRNQVFHEPGEGIMEMASFRL</sequence>
<keyword evidence="1" id="KW-0489">Methyltransferase</keyword>
<organism evidence="3 4">
    <name type="scientific">Chitinophaga solisilvae</name>
    <dbReference type="NCBI Taxonomy" id="1233460"/>
    <lineage>
        <taxon>Bacteria</taxon>
        <taxon>Pseudomonadati</taxon>
        <taxon>Bacteroidota</taxon>
        <taxon>Chitinophagia</taxon>
        <taxon>Chitinophagales</taxon>
        <taxon>Chitinophagaceae</taxon>
        <taxon>Chitinophaga</taxon>
    </lineage>
</organism>
<dbReference type="InterPro" id="IPR007213">
    <property type="entry name" value="Ppm1/Ppm2/Tcmp"/>
</dbReference>
<dbReference type="OrthoDB" id="652025at2"/>
<evidence type="ECO:0000256" key="2">
    <source>
        <dbReference type="ARBA" id="ARBA00022679"/>
    </source>
</evidence>
<dbReference type="AlphaFoldDB" id="A0A3S1B3X6"/>
<evidence type="ECO:0000313" key="4">
    <source>
        <dbReference type="Proteomes" id="UP000281028"/>
    </source>
</evidence>
<reference evidence="3" key="1">
    <citation type="submission" date="2020-05" db="EMBL/GenBank/DDBJ databases">
        <title>Chitinophaga laudate sp. nov., isolated from a tropical peat swamp.</title>
        <authorList>
            <person name="Goh C.B.S."/>
            <person name="Lee M.S."/>
            <person name="Parimannan S."/>
            <person name="Pasbakhsh P."/>
            <person name="Yule C.M."/>
            <person name="Rajandas H."/>
            <person name="Loke S."/>
            <person name="Croft L."/>
            <person name="Tan J.B.L."/>
        </authorList>
    </citation>
    <scope>NUCLEOTIDE SEQUENCE</scope>
    <source>
        <strain evidence="3">Mgbs1</strain>
    </source>
</reference>
<dbReference type="GO" id="GO:0008168">
    <property type="term" value="F:methyltransferase activity"/>
    <property type="evidence" value="ECO:0007669"/>
    <property type="project" value="UniProtKB-KW"/>
</dbReference>
<dbReference type="Proteomes" id="UP000281028">
    <property type="component" value="Unassembled WGS sequence"/>
</dbReference>
<proteinExistence type="predicted"/>
<keyword evidence="2" id="KW-0808">Transferase</keyword>
<accession>A0A3S1B3X6</accession>
<evidence type="ECO:0000313" key="3">
    <source>
        <dbReference type="EMBL" id="NSL90735.1"/>
    </source>
</evidence>
<keyword evidence="4" id="KW-1185">Reference proteome</keyword>
<name>A0A3S1B3X6_9BACT</name>
<dbReference type="Pfam" id="PF04072">
    <property type="entry name" value="LCM"/>
    <property type="match status" value="1"/>
</dbReference>
<dbReference type="SUPFAM" id="SSF53335">
    <property type="entry name" value="S-adenosyl-L-methionine-dependent methyltransferases"/>
    <property type="match status" value="1"/>
</dbReference>
<dbReference type="GO" id="GO:0032259">
    <property type="term" value="P:methylation"/>
    <property type="evidence" value="ECO:0007669"/>
    <property type="project" value="UniProtKB-KW"/>
</dbReference>
<protein>
    <submittedName>
        <fullName evidence="3">Uncharacterized protein</fullName>
    </submittedName>
</protein>
<dbReference type="EMBL" id="RIAR02000001">
    <property type="protein sequence ID" value="NSL90735.1"/>
    <property type="molecule type" value="Genomic_DNA"/>
</dbReference>
<evidence type="ECO:0000256" key="1">
    <source>
        <dbReference type="ARBA" id="ARBA00022603"/>
    </source>
</evidence>